<dbReference type="GO" id="GO:0016491">
    <property type="term" value="F:oxidoreductase activity"/>
    <property type="evidence" value="ECO:0007669"/>
    <property type="project" value="UniProtKB-KW"/>
</dbReference>
<dbReference type="Pfam" id="PF13561">
    <property type="entry name" value="adh_short_C2"/>
    <property type="match status" value="1"/>
</dbReference>
<protein>
    <submittedName>
        <fullName evidence="4">Short chain dehydrogenase</fullName>
    </submittedName>
</protein>
<keyword evidence="2" id="KW-0560">Oxidoreductase</keyword>
<comment type="similarity">
    <text evidence="1">Belongs to the short-chain dehydrogenases/reductases (SDR) family.</text>
</comment>
<dbReference type="PANTHER" id="PTHR43639:SF1">
    <property type="entry name" value="SHORT-CHAIN DEHYDROGENASE_REDUCTASE FAMILY PROTEIN"/>
    <property type="match status" value="1"/>
</dbReference>
<name>A0A0A1DLR3_NOCSI</name>
<dbReference type="CDD" id="cd05233">
    <property type="entry name" value="SDR_c"/>
    <property type="match status" value="1"/>
</dbReference>
<dbReference type="PRINTS" id="PR00080">
    <property type="entry name" value="SDRFAMILY"/>
</dbReference>
<evidence type="ECO:0000313" key="5">
    <source>
        <dbReference type="Proteomes" id="UP000030300"/>
    </source>
</evidence>
<dbReference type="FunFam" id="3.40.50.720:FF:000173">
    <property type="entry name" value="3-oxoacyl-[acyl-carrier protein] reductase"/>
    <property type="match status" value="1"/>
</dbReference>
<reference evidence="4 5" key="1">
    <citation type="journal article" date="2015" name="Genome Announc.">
        <title>Complete Genome Sequence of Steroid-Transforming Nocardioides simplex VKM Ac-2033D.</title>
        <authorList>
            <person name="Shtratnikova V.Y."/>
            <person name="Schelkunov M.I."/>
            <person name="Pekov Y.A."/>
            <person name="Fokina V.V."/>
            <person name="Logacheva M.D."/>
            <person name="Sokolov S.L."/>
            <person name="Bragin E.Y."/>
            <person name="Ashapkin V.V."/>
            <person name="Donova M.V."/>
        </authorList>
    </citation>
    <scope>NUCLEOTIDE SEQUENCE [LARGE SCALE GENOMIC DNA]</scope>
    <source>
        <strain evidence="4 5">VKM Ac-2033D</strain>
    </source>
</reference>
<dbReference type="InterPro" id="IPR036291">
    <property type="entry name" value="NAD(P)-bd_dom_sf"/>
</dbReference>
<evidence type="ECO:0000256" key="2">
    <source>
        <dbReference type="ARBA" id="ARBA00023002"/>
    </source>
</evidence>
<dbReference type="KEGG" id="psim:KR76_13685"/>
<gene>
    <name evidence="4" type="ORF">KR76_13685</name>
</gene>
<dbReference type="Gene3D" id="3.40.50.720">
    <property type="entry name" value="NAD(P)-binding Rossmann-like Domain"/>
    <property type="match status" value="1"/>
</dbReference>
<dbReference type="AlphaFoldDB" id="A0A0A1DLR3"/>
<dbReference type="InterPro" id="IPR057326">
    <property type="entry name" value="KR_dom"/>
</dbReference>
<dbReference type="EMBL" id="CP009896">
    <property type="protein sequence ID" value="AIY17537.1"/>
    <property type="molecule type" value="Genomic_DNA"/>
</dbReference>
<dbReference type="PANTHER" id="PTHR43639">
    <property type="entry name" value="OXIDOREDUCTASE, SHORT-CHAIN DEHYDROGENASE/REDUCTASE FAMILY (AFU_ORTHOLOGUE AFUA_5G02870)"/>
    <property type="match status" value="1"/>
</dbReference>
<dbReference type="Proteomes" id="UP000030300">
    <property type="component" value="Chromosome"/>
</dbReference>
<keyword evidence="5" id="KW-1185">Reference proteome</keyword>
<organism evidence="4 5">
    <name type="scientific">Nocardioides simplex</name>
    <name type="common">Arthrobacter simplex</name>
    <dbReference type="NCBI Taxonomy" id="2045"/>
    <lineage>
        <taxon>Bacteria</taxon>
        <taxon>Bacillati</taxon>
        <taxon>Actinomycetota</taxon>
        <taxon>Actinomycetes</taxon>
        <taxon>Propionibacteriales</taxon>
        <taxon>Nocardioidaceae</taxon>
        <taxon>Pimelobacter</taxon>
    </lineage>
</organism>
<proteinExistence type="inferred from homology"/>
<sequence length="249" mass="25220">MTSRLAVVTGGSRGVGAATARRLAHDGWNVLLTYRTDASAAAEVVADCRAVGAWAGAVQVDVADETQVDALFADLPPEAGPLRALVNNAGIVAPTSTVADMTADRIRRTLDVNVVGVLLCARNAIRLMATSRGGGGGAIVNVSSRAAVLGSPGEYVDYAAAKAAVDTVTTGLATEVAADGIRVNSVRLGLIATDIHARNGEPGRLDRLAPSVPLGRPGTAEEAAAAICWLVSDEASYTTGAHVDVAGGR</sequence>
<dbReference type="RefSeq" id="WP_038678982.1">
    <property type="nucleotide sequence ID" value="NZ_BJMC01000009.1"/>
</dbReference>
<evidence type="ECO:0000259" key="3">
    <source>
        <dbReference type="SMART" id="SM00822"/>
    </source>
</evidence>
<dbReference type="SUPFAM" id="SSF51735">
    <property type="entry name" value="NAD(P)-binding Rossmann-fold domains"/>
    <property type="match status" value="1"/>
</dbReference>
<dbReference type="HOGENOM" id="CLU_010194_1_3_11"/>
<accession>A0A0A1DLR3</accession>
<dbReference type="InterPro" id="IPR002347">
    <property type="entry name" value="SDR_fam"/>
</dbReference>
<dbReference type="STRING" id="2045.KR76_13685"/>
<dbReference type="GeneID" id="96609918"/>
<dbReference type="PRINTS" id="PR00081">
    <property type="entry name" value="GDHRDH"/>
</dbReference>
<dbReference type="SMART" id="SM00822">
    <property type="entry name" value="PKS_KR"/>
    <property type="match status" value="1"/>
</dbReference>
<evidence type="ECO:0000313" key="4">
    <source>
        <dbReference type="EMBL" id="AIY17537.1"/>
    </source>
</evidence>
<dbReference type="eggNOG" id="COG1028">
    <property type="taxonomic scope" value="Bacteria"/>
</dbReference>
<feature type="domain" description="Ketoreductase" evidence="3">
    <location>
        <begin position="4"/>
        <end position="194"/>
    </location>
</feature>
<evidence type="ECO:0000256" key="1">
    <source>
        <dbReference type="ARBA" id="ARBA00006484"/>
    </source>
</evidence>
<dbReference type="OrthoDB" id="9809287at2"/>